<feature type="transmembrane region" description="Helical" evidence="1">
    <location>
        <begin position="6"/>
        <end position="26"/>
    </location>
</feature>
<keyword evidence="1" id="KW-0472">Membrane</keyword>
<protein>
    <submittedName>
        <fullName evidence="2">Uncharacterized protein</fullName>
    </submittedName>
</protein>
<reference evidence="3" key="1">
    <citation type="journal article" date="2019" name="Int. J. Syst. Evol. Microbiol.">
        <title>The Global Catalogue of Microorganisms (GCM) 10K type strain sequencing project: providing services to taxonomists for standard genome sequencing and annotation.</title>
        <authorList>
            <consortium name="The Broad Institute Genomics Platform"/>
            <consortium name="The Broad Institute Genome Sequencing Center for Infectious Disease"/>
            <person name="Wu L."/>
            <person name="Ma J."/>
        </authorList>
    </citation>
    <scope>NUCLEOTIDE SEQUENCE [LARGE SCALE GENOMIC DNA]</scope>
    <source>
        <strain evidence="3">JCM 18956</strain>
    </source>
</reference>
<dbReference type="RefSeq" id="WP_345376760.1">
    <property type="nucleotide sequence ID" value="NZ_BAABLM010000007.1"/>
</dbReference>
<comment type="caution">
    <text evidence="2">The sequence shown here is derived from an EMBL/GenBank/DDBJ whole genome shotgun (WGS) entry which is preliminary data.</text>
</comment>
<gene>
    <name evidence="2" type="ORF">GCM10025780_30350</name>
</gene>
<keyword evidence="1" id="KW-1133">Transmembrane helix</keyword>
<name>A0ABP8W6C2_9MICO</name>
<evidence type="ECO:0000256" key="1">
    <source>
        <dbReference type="SAM" id="Phobius"/>
    </source>
</evidence>
<evidence type="ECO:0000313" key="3">
    <source>
        <dbReference type="Proteomes" id="UP001501295"/>
    </source>
</evidence>
<organism evidence="2 3">
    <name type="scientific">Frondihabitans cladoniiphilus</name>
    <dbReference type="NCBI Taxonomy" id="715785"/>
    <lineage>
        <taxon>Bacteria</taxon>
        <taxon>Bacillati</taxon>
        <taxon>Actinomycetota</taxon>
        <taxon>Actinomycetes</taxon>
        <taxon>Micrococcales</taxon>
        <taxon>Microbacteriaceae</taxon>
        <taxon>Frondihabitans</taxon>
    </lineage>
</organism>
<proteinExistence type="predicted"/>
<dbReference type="EMBL" id="BAABLM010000007">
    <property type="protein sequence ID" value="GAA4682671.1"/>
    <property type="molecule type" value="Genomic_DNA"/>
</dbReference>
<keyword evidence="1" id="KW-0812">Transmembrane</keyword>
<sequence length="185" mass="20782">MNAAVIATSSAATLAALVAITLFITGEIRRSRTAKKEARRQLVVRVLDVVDDVITLQLKPPLLRGFRSPDVDVALMLQRILLDLDKSELSISTWVWAQTQRLTLTETKHDYVLRASRMQGQLVSWHRGDIDVSWFDEDLAREPVIDKFSIPKTTAWKRAARNIPETTVLMAGIALAGLGLRRLLR</sequence>
<accession>A0ABP8W6C2</accession>
<keyword evidence="3" id="KW-1185">Reference proteome</keyword>
<dbReference type="Proteomes" id="UP001501295">
    <property type="component" value="Unassembled WGS sequence"/>
</dbReference>
<evidence type="ECO:0000313" key="2">
    <source>
        <dbReference type="EMBL" id="GAA4682671.1"/>
    </source>
</evidence>